<dbReference type="EMBL" id="FSRL01000001">
    <property type="protein sequence ID" value="SIN94903.1"/>
    <property type="molecule type" value="Genomic_DNA"/>
</dbReference>
<reference evidence="3" key="1">
    <citation type="submission" date="2016-11" db="EMBL/GenBank/DDBJ databases">
        <authorList>
            <person name="Varghese N."/>
            <person name="Submissions S."/>
        </authorList>
    </citation>
    <scope>NUCLEOTIDE SEQUENCE [LARGE SCALE GENOMIC DNA]</scope>
    <source>
        <strain evidence="3">DSM 29440</strain>
    </source>
</reference>
<feature type="region of interest" description="Disordered" evidence="1">
    <location>
        <begin position="119"/>
        <end position="145"/>
    </location>
</feature>
<name>A0A1N6FHZ5_9RHOB</name>
<keyword evidence="3" id="KW-1185">Reference proteome</keyword>
<dbReference type="OrthoDB" id="7869201at2"/>
<evidence type="ECO:0000313" key="3">
    <source>
        <dbReference type="Proteomes" id="UP000184932"/>
    </source>
</evidence>
<evidence type="ECO:0000313" key="2">
    <source>
        <dbReference type="EMBL" id="SIN94903.1"/>
    </source>
</evidence>
<dbReference type="RefSeq" id="WP_074255766.1">
    <property type="nucleotide sequence ID" value="NZ_FSRL01000001.1"/>
</dbReference>
<evidence type="ECO:0000256" key="1">
    <source>
        <dbReference type="SAM" id="MobiDB-lite"/>
    </source>
</evidence>
<sequence length="145" mass="16143">MHRFISPDTGLNWPHLAQVRPERLALEVWSTGLQAAWLAAESHSVISHRLLGFSGLAPRGQDEVQRMFLEKSTAFSAAAIAGAMLALSGRRPDEIWRAMMHPLRHTTGRNLRRLERIRKEHGGKRRAARARLSAGLARQANPATA</sequence>
<gene>
    <name evidence="2" type="ORF">SAMN05444002_1687</name>
</gene>
<dbReference type="Proteomes" id="UP000184932">
    <property type="component" value="Unassembled WGS sequence"/>
</dbReference>
<dbReference type="STRING" id="1217970.SAMN05444002_1687"/>
<organism evidence="2 3">
    <name type="scientific">Vannielia litorea</name>
    <dbReference type="NCBI Taxonomy" id="1217970"/>
    <lineage>
        <taxon>Bacteria</taxon>
        <taxon>Pseudomonadati</taxon>
        <taxon>Pseudomonadota</taxon>
        <taxon>Alphaproteobacteria</taxon>
        <taxon>Rhodobacterales</taxon>
        <taxon>Paracoccaceae</taxon>
        <taxon>Vannielia</taxon>
    </lineage>
</organism>
<protein>
    <submittedName>
        <fullName evidence="2">Uncharacterized protein</fullName>
    </submittedName>
</protein>
<proteinExistence type="predicted"/>
<dbReference type="AlphaFoldDB" id="A0A1N6FHZ5"/>
<accession>A0A1N6FHZ5</accession>